<sequence length="238" mass="25043">MRRRRAARTLAAVVFPLLWSNAVLPRLGLGIRGRTVANAGFATAYALALRAEPGRCAPPGVRWGLLATSGVMAGYGAALAVPSLRWQLAELADRGPDVSTSEWVAVHIPLGTVYSEELVFRGTLEPLLDRRFGPRAGAVLGAVTFGLWHIAPARAVGDSVPATVAVTTVGGLLFGWLRRRTAGTAAPALLHLAMNAGGGIAPRLARRIEASLLESRAFGLGTTVNEFPTLASDTPRPR</sequence>
<dbReference type="PIRSF" id="PIRSF026622">
    <property type="entry name" value="Proteas_026622"/>
    <property type="match status" value="1"/>
</dbReference>
<organism evidence="2 3">
    <name type="scientific">Nocardia gamkensis</name>
    <dbReference type="NCBI Taxonomy" id="352869"/>
    <lineage>
        <taxon>Bacteria</taxon>
        <taxon>Bacillati</taxon>
        <taxon>Actinomycetota</taxon>
        <taxon>Actinomycetes</taxon>
        <taxon>Mycobacteriales</taxon>
        <taxon>Nocardiaceae</taxon>
        <taxon>Nocardia</taxon>
    </lineage>
</organism>
<keyword evidence="3" id="KW-1185">Reference proteome</keyword>
<protein>
    <submittedName>
        <fullName evidence="2">CPBP family intramembrane metalloprotease</fullName>
    </submittedName>
</protein>
<evidence type="ECO:0000259" key="1">
    <source>
        <dbReference type="Pfam" id="PF02517"/>
    </source>
</evidence>
<dbReference type="GO" id="GO:0006508">
    <property type="term" value="P:proteolysis"/>
    <property type="evidence" value="ECO:0007669"/>
    <property type="project" value="UniProtKB-KW"/>
</dbReference>
<keyword evidence="2" id="KW-0645">Protease</keyword>
<dbReference type="Pfam" id="PF02517">
    <property type="entry name" value="Rce1-like"/>
    <property type="match status" value="1"/>
</dbReference>
<dbReference type="AlphaFoldDB" id="A0A7X6L6X0"/>
<keyword evidence="2" id="KW-0378">Hydrolase</keyword>
<comment type="caution">
    <text evidence="2">The sequence shown here is derived from an EMBL/GenBank/DDBJ whole genome shotgun (WGS) entry which is preliminary data.</text>
</comment>
<proteinExistence type="predicted"/>
<dbReference type="InterPro" id="IPR003675">
    <property type="entry name" value="Rce1/LyrA-like_dom"/>
</dbReference>
<accession>A0A7X6L6X0</accession>
<reference evidence="2 3" key="1">
    <citation type="submission" date="2020-04" db="EMBL/GenBank/DDBJ databases">
        <title>MicrobeNet Type strains.</title>
        <authorList>
            <person name="Nicholson A.C."/>
        </authorList>
    </citation>
    <scope>NUCLEOTIDE SEQUENCE [LARGE SCALE GENOMIC DNA]</scope>
    <source>
        <strain evidence="2 3">DSM 44956</strain>
    </source>
</reference>
<evidence type="ECO:0000313" key="3">
    <source>
        <dbReference type="Proteomes" id="UP000540698"/>
    </source>
</evidence>
<dbReference type="Proteomes" id="UP000540698">
    <property type="component" value="Unassembled WGS sequence"/>
</dbReference>
<dbReference type="InterPro" id="IPR015837">
    <property type="entry name" value="UCP026622_CAAX_protease"/>
</dbReference>
<feature type="domain" description="CAAX prenyl protease 2/Lysostaphin resistance protein A-like" evidence="1">
    <location>
        <begin position="104"/>
        <end position="196"/>
    </location>
</feature>
<dbReference type="GO" id="GO:0004175">
    <property type="term" value="F:endopeptidase activity"/>
    <property type="evidence" value="ECO:0007669"/>
    <property type="project" value="UniProtKB-ARBA"/>
</dbReference>
<dbReference type="GO" id="GO:0008237">
    <property type="term" value="F:metallopeptidase activity"/>
    <property type="evidence" value="ECO:0007669"/>
    <property type="project" value="UniProtKB-KW"/>
</dbReference>
<name>A0A7X6L6X0_9NOCA</name>
<keyword evidence="2" id="KW-0482">Metalloprotease</keyword>
<dbReference type="GO" id="GO:0080120">
    <property type="term" value="P:CAAX-box protein maturation"/>
    <property type="evidence" value="ECO:0007669"/>
    <property type="project" value="UniProtKB-ARBA"/>
</dbReference>
<evidence type="ECO:0000313" key="2">
    <source>
        <dbReference type="EMBL" id="NKY28953.1"/>
    </source>
</evidence>
<gene>
    <name evidence="2" type="ORF">HGB38_22440</name>
</gene>
<dbReference type="EMBL" id="JAAXOS010000011">
    <property type="protein sequence ID" value="NKY28953.1"/>
    <property type="molecule type" value="Genomic_DNA"/>
</dbReference>